<reference evidence="4 5" key="1">
    <citation type="submission" date="2016-09" db="EMBL/GenBank/DDBJ databases">
        <title>Desulfuribacillus arsenicus sp. nov., an obligately anaerobic, dissimilatory arsenic- and antimonate-reducing bacterium isolated from anoxic sediments.</title>
        <authorList>
            <person name="Abin C.A."/>
            <person name="Hollibaugh J.T."/>
        </authorList>
    </citation>
    <scope>NUCLEOTIDE SEQUENCE [LARGE SCALE GENOMIC DNA]</scope>
    <source>
        <strain evidence="4 5">MLFW-2</strain>
    </source>
</reference>
<gene>
    <name evidence="4" type="ORF">BHU72_14730</name>
</gene>
<dbReference type="Proteomes" id="UP000095255">
    <property type="component" value="Unassembled WGS sequence"/>
</dbReference>
<dbReference type="InterPro" id="IPR027417">
    <property type="entry name" value="P-loop_NTPase"/>
</dbReference>
<feature type="domain" description="AAA" evidence="3">
    <location>
        <begin position="178"/>
        <end position="322"/>
    </location>
</feature>
<evidence type="ECO:0000256" key="1">
    <source>
        <dbReference type="ARBA" id="ARBA00022741"/>
    </source>
</evidence>
<sequence length="431" mass="49427">MSKSIILLDPHLSNSRLFPLLNEVYTVQVYMGIKDLPQTTDSWIVSKWTLIDGNATDIPKQFREKLIVIDEQASVEAWQKCKIAGICYTTEIGDMLSILRNYFDLQKERNLGNEIANSYTEGRNEKVDLPHQVPVVQNKLDEPLQDPFSIVQQEEDEEDEHLYPVEEEIACTRFTGKQVIAVTQKKGGTGKTTVTQTAARIIAERGQKILVIELDPDGGHLASRMNIKAKANINLLNKGYSLENVIERHTDKGVSIDYILSPDFSRREVVRKEVVRKMLREAREDYDVTIIDCGTAWDDTIITAINFATQVWMVSTPDHAALLDGRVLYTKLVQNNVDPEKIIHIINKSMKSKDMSLAKIQENVPISKLYLLPEDNKVCALQQQKKEPTDCKFGKKLREVIEDIVPFEFEEEEDNKRWWQRLPLIRRLFSA</sequence>
<dbReference type="Pfam" id="PF13614">
    <property type="entry name" value="AAA_31"/>
    <property type="match status" value="1"/>
</dbReference>
<comment type="caution">
    <text evidence="4">The sequence shown here is derived from an EMBL/GenBank/DDBJ whole genome shotgun (WGS) entry which is preliminary data.</text>
</comment>
<dbReference type="SUPFAM" id="SSF52540">
    <property type="entry name" value="P-loop containing nucleoside triphosphate hydrolases"/>
    <property type="match status" value="1"/>
</dbReference>
<dbReference type="GO" id="GO:0005829">
    <property type="term" value="C:cytosol"/>
    <property type="evidence" value="ECO:0007669"/>
    <property type="project" value="TreeGrafter"/>
</dbReference>
<keyword evidence="1" id="KW-0547">Nucleotide-binding</keyword>
<dbReference type="Gene3D" id="3.40.50.300">
    <property type="entry name" value="P-loop containing nucleotide triphosphate hydrolases"/>
    <property type="match status" value="1"/>
</dbReference>
<dbReference type="STRING" id="1390249.BHU72_14730"/>
<dbReference type="GO" id="GO:0051782">
    <property type="term" value="P:negative regulation of cell division"/>
    <property type="evidence" value="ECO:0007669"/>
    <property type="project" value="TreeGrafter"/>
</dbReference>
<dbReference type="PANTHER" id="PTHR43384">
    <property type="entry name" value="SEPTUM SITE-DETERMINING PROTEIN MIND HOMOLOG, CHLOROPLASTIC-RELATED"/>
    <property type="match status" value="1"/>
</dbReference>
<evidence type="ECO:0000259" key="3">
    <source>
        <dbReference type="Pfam" id="PF13614"/>
    </source>
</evidence>
<organism evidence="4 5">
    <name type="scientific">Desulfuribacillus stibiiarsenatis</name>
    <dbReference type="NCBI Taxonomy" id="1390249"/>
    <lineage>
        <taxon>Bacteria</taxon>
        <taxon>Bacillati</taxon>
        <taxon>Bacillota</taxon>
        <taxon>Desulfuribacillia</taxon>
        <taxon>Desulfuribacillales</taxon>
        <taxon>Desulfuribacillaceae</taxon>
        <taxon>Desulfuribacillus</taxon>
    </lineage>
</organism>
<proteinExistence type="predicted"/>
<dbReference type="AlphaFoldDB" id="A0A1E5L791"/>
<dbReference type="PANTHER" id="PTHR43384:SF6">
    <property type="entry name" value="SEPTUM SITE-DETERMINING PROTEIN MIND HOMOLOG, CHLOROPLASTIC"/>
    <property type="match status" value="1"/>
</dbReference>
<protein>
    <recommendedName>
        <fullName evidence="3">AAA domain-containing protein</fullName>
    </recommendedName>
</protein>
<dbReference type="GO" id="GO:0016887">
    <property type="term" value="F:ATP hydrolysis activity"/>
    <property type="evidence" value="ECO:0007669"/>
    <property type="project" value="TreeGrafter"/>
</dbReference>
<evidence type="ECO:0000256" key="2">
    <source>
        <dbReference type="ARBA" id="ARBA00022840"/>
    </source>
</evidence>
<accession>A0A1E5L791</accession>
<dbReference type="GO" id="GO:0009898">
    <property type="term" value="C:cytoplasmic side of plasma membrane"/>
    <property type="evidence" value="ECO:0007669"/>
    <property type="project" value="TreeGrafter"/>
</dbReference>
<dbReference type="InterPro" id="IPR050625">
    <property type="entry name" value="ParA/MinD_ATPase"/>
</dbReference>
<evidence type="ECO:0000313" key="4">
    <source>
        <dbReference type="EMBL" id="OEH86005.1"/>
    </source>
</evidence>
<dbReference type="RefSeq" id="WP_069701606.1">
    <property type="nucleotide sequence ID" value="NZ_MJAT01000009.1"/>
</dbReference>
<evidence type="ECO:0000313" key="5">
    <source>
        <dbReference type="Proteomes" id="UP000095255"/>
    </source>
</evidence>
<name>A0A1E5L791_9FIRM</name>
<keyword evidence="5" id="KW-1185">Reference proteome</keyword>
<dbReference type="InterPro" id="IPR025669">
    <property type="entry name" value="AAA_dom"/>
</dbReference>
<dbReference type="GO" id="GO:0005524">
    <property type="term" value="F:ATP binding"/>
    <property type="evidence" value="ECO:0007669"/>
    <property type="project" value="UniProtKB-KW"/>
</dbReference>
<keyword evidence="2" id="KW-0067">ATP-binding</keyword>
<dbReference type="EMBL" id="MJAT01000009">
    <property type="protein sequence ID" value="OEH86005.1"/>
    <property type="molecule type" value="Genomic_DNA"/>
</dbReference>